<reference evidence="2" key="1">
    <citation type="submission" date="2023-05" db="EMBL/GenBank/DDBJ databases">
        <authorList>
            <person name="Stuckert A."/>
        </authorList>
    </citation>
    <scope>NUCLEOTIDE SEQUENCE</scope>
</reference>
<keyword evidence="3" id="KW-1185">Reference proteome</keyword>
<gene>
    <name evidence="2" type="ORF">SPARVUS_LOCUS10854027</name>
</gene>
<organism evidence="2 3">
    <name type="scientific">Staurois parvus</name>
    <dbReference type="NCBI Taxonomy" id="386267"/>
    <lineage>
        <taxon>Eukaryota</taxon>
        <taxon>Metazoa</taxon>
        <taxon>Chordata</taxon>
        <taxon>Craniata</taxon>
        <taxon>Vertebrata</taxon>
        <taxon>Euteleostomi</taxon>
        <taxon>Amphibia</taxon>
        <taxon>Batrachia</taxon>
        <taxon>Anura</taxon>
        <taxon>Neobatrachia</taxon>
        <taxon>Ranoidea</taxon>
        <taxon>Ranidae</taxon>
        <taxon>Staurois</taxon>
    </lineage>
</organism>
<evidence type="ECO:0000256" key="1">
    <source>
        <dbReference type="SAM" id="MobiDB-lite"/>
    </source>
</evidence>
<dbReference type="Proteomes" id="UP001162483">
    <property type="component" value="Unassembled WGS sequence"/>
</dbReference>
<sequence>MGPSSNRGSWGPCVLTHTQTTPKKAYERYQGHLMGPPTDPGPSGSARVSKWSVHPW</sequence>
<proteinExistence type="predicted"/>
<protein>
    <submittedName>
        <fullName evidence="2">Uncharacterized protein</fullName>
    </submittedName>
</protein>
<comment type="caution">
    <text evidence="2">The sequence shown here is derived from an EMBL/GenBank/DDBJ whole genome shotgun (WGS) entry which is preliminary data.</text>
</comment>
<feature type="non-terminal residue" evidence="2">
    <location>
        <position position="56"/>
    </location>
</feature>
<dbReference type="EMBL" id="CATNWA010016036">
    <property type="protein sequence ID" value="CAI9589207.1"/>
    <property type="molecule type" value="Genomic_DNA"/>
</dbReference>
<name>A0ABN9F0A8_9NEOB</name>
<evidence type="ECO:0000313" key="2">
    <source>
        <dbReference type="EMBL" id="CAI9589207.1"/>
    </source>
</evidence>
<feature type="region of interest" description="Disordered" evidence="1">
    <location>
        <begin position="1"/>
        <end position="56"/>
    </location>
</feature>
<evidence type="ECO:0000313" key="3">
    <source>
        <dbReference type="Proteomes" id="UP001162483"/>
    </source>
</evidence>
<accession>A0ABN9F0A8</accession>